<accession>A0A919IXR8</accession>
<name>A0A919IXR8_9ACTN</name>
<keyword evidence="2" id="KW-1185">Reference proteome</keyword>
<proteinExistence type="predicted"/>
<dbReference type="EMBL" id="BOMM01000012">
    <property type="protein sequence ID" value="GIE09742.1"/>
    <property type="molecule type" value="Genomic_DNA"/>
</dbReference>
<evidence type="ECO:0000313" key="1">
    <source>
        <dbReference type="EMBL" id="GIE09742.1"/>
    </source>
</evidence>
<dbReference type="RefSeq" id="WP_203816346.1">
    <property type="nucleotide sequence ID" value="NZ_BAAABP010000007.1"/>
</dbReference>
<dbReference type="AlphaFoldDB" id="A0A919IXR8"/>
<comment type="caution">
    <text evidence="1">The sequence shown here is derived from an EMBL/GenBank/DDBJ whole genome shotgun (WGS) entry which is preliminary data.</text>
</comment>
<protein>
    <submittedName>
        <fullName evidence="1">Uncharacterized protein</fullName>
    </submittedName>
</protein>
<reference evidence="1" key="1">
    <citation type="submission" date="2021-01" db="EMBL/GenBank/DDBJ databases">
        <title>Whole genome shotgun sequence of Actinoplanes ferrugineus NBRC 15555.</title>
        <authorList>
            <person name="Komaki H."/>
            <person name="Tamura T."/>
        </authorList>
    </citation>
    <scope>NUCLEOTIDE SEQUENCE</scope>
    <source>
        <strain evidence="1">NBRC 15555</strain>
    </source>
</reference>
<sequence length="106" mass="11821">MTTESRTPRPTIDQEAVTAHLRAARRRGTYSDLWTVVGDVPVLLAEVDRLARLLSRTRWDFANLLAGAQATLTADQDGDPDPLAYLRDEVAQHRAWVPPDDGELVE</sequence>
<organism evidence="1 2">
    <name type="scientific">Paractinoplanes ferrugineus</name>
    <dbReference type="NCBI Taxonomy" id="113564"/>
    <lineage>
        <taxon>Bacteria</taxon>
        <taxon>Bacillati</taxon>
        <taxon>Actinomycetota</taxon>
        <taxon>Actinomycetes</taxon>
        <taxon>Micromonosporales</taxon>
        <taxon>Micromonosporaceae</taxon>
        <taxon>Paractinoplanes</taxon>
    </lineage>
</organism>
<gene>
    <name evidence="1" type="ORF">Afe05nite_15820</name>
</gene>
<evidence type="ECO:0000313" key="2">
    <source>
        <dbReference type="Proteomes" id="UP000598174"/>
    </source>
</evidence>
<dbReference type="Proteomes" id="UP000598174">
    <property type="component" value="Unassembled WGS sequence"/>
</dbReference>